<keyword evidence="2" id="KW-1185">Reference proteome</keyword>
<evidence type="ECO:0000313" key="2">
    <source>
        <dbReference type="Proteomes" id="UP000186156"/>
    </source>
</evidence>
<dbReference type="Proteomes" id="UP000186156">
    <property type="component" value="Unassembled WGS sequence"/>
</dbReference>
<evidence type="ECO:0000313" key="1">
    <source>
        <dbReference type="EMBL" id="SIS67247.1"/>
    </source>
</evidence>
<protein>
    <submittedName>
        <fullName evidence="1">Uncharacterized protein</fullName>
    </submittedName>
</protein>
<organism evidence="1 2">
    <name type="scientific">Alicyclobacillus vulcanalis</name>
    <dbReference type="NCBI Taxonomy" id="252246"/>
    <lineage>
        <taxon>Bacteria</taxon>
        <taxon>Bacillati</taxon>
        <taxon>Bacillota</taxon>
        <taxon>Bacilli</taxon>
        <taxon>Bacillales</taxon>
        <taxon>Alicyclobacillaceae</taxon>
        <taxon>Alicyclobacillus</taxon>
    </lineage>
</organism>
<proteinExistence type="predicted"/>
<name>A0A1N7L0C8_9BACL</name>
<dbReference type="AlphaFoldDB" id="A0A1N7L0C8"/>
<gene>
    <name evidence="1" type="ORF">SAMN05421799_102314</name>
</gene>
<sequence length="59" mass="6638">MAYDYALDAFLPILHERYGPRAGEMRDILITYQAVPDELVTSSDKLVVVPLESLLSRNA</sequence>
<dbReference type="STRING" id="252246.SAMN05421799_102314"/>
<dbReference type="EMBL" id="FTOO01000002">
    <property type="protein sequence ID" value="SIS67247.1"/>
    <property type="molecule type" value="Genomic_DNA"/>
</dbReference>
<dbReference type="RefSeq" id="WP_076345253.1">
    <property type="nucleotide sequence ID" value="NZ_FTOO01000002.1"/>
</dbReference>
<reference evidence="2" key="1">
    <citation type="submission" date="2017-01" db="EMBL/GenBank/DDBJ databases">
        <authorList>
            <person name="Varghese N."/>
            <person name="Submissions S."/>
        </authorList>
    </citation>
    <scope>NUCLEOTIDE SEQUENCE [LARGE SCALE GENOMIC DNA]</scope>
    <source>
        <strain evidence="2">DSM 16176</strain>
    </source>
</reference>
<accession>A0A1N7L0C8</accession>